<evidence type="ECO:0000313" key="2">
    <source>
        <dbReference type="EMBL" id="MDH0757291.1"/>
    </source>
</evidence>
<accession>A0ABD4YCU9</accession>
<evidence type="ECO:0000313" key="3">
    <source>
        <dbReference type="Proteomes" id="UP001160152"/>
    </source>
</evidence>
<sequence length="41" mass="4520">MRKVGERLSDVNLYPSNNHAGACTQGPNASAIGQRHQQRTR</sequence>
<reference evidence="2 3" key="1">
    <citation type="submission" date="2022-09" db="EMBL/GenBank/DDBJ databases">
        <title>Intensive care unit water sources are persistently colonized with multi-drug resistant bacteria and are the site of extensive horizontal gene transfer of antibiotic resistance genes.</title>
        <authorList>
            <person name="Diorio-Toth L."/>
        </authorList>
    </citation>
    <scope>NUCLEOTIDE SEQUENCE [LARGE SCALE GENOMIC DNA]</scope>
    <source>
        <strain evidence="2 3">GD03901</strain>
    </source>
</reference>
<name>A0ABD4YCU9_9PSED</name>
<gene>
    <name evidence="2" type="ORF">N5C70_11255</name>
</gene>
<protein>
    <submittedName>
        <fullName evidence="2">Uncharacterized protein</fullName>
    </submittedName>
</protein>
<feature type="region of interest" description="Disordered" evidence="1">
    <location>
        <begin position="1"/>
        <end position="41"/>
    </location>
</feature>
<proteinExistence type="predicted"/>
<dbReference type="RefSeq" id="WP_256673241.1">
    <property type="nucleotide sequence ID" value="NZ_JAOCBV010000001.1"/>
</dbReference>
<evidence type="ECO:0000256" key="1">
    <source>
        <dbReference type="SAM" id="MobiDB-lite"/>
    </source>
</evidence>
<dbReference type="EMBL" id="JAOCBV010000001">
    <property type="protein sequence ID" value="MDH0757291.1"/>
    <property type="molecule type" value="Genomic_DNA"/>
</dbReference>
<dbReference type="AlphaFoldDB" id="A0ABD4YCU9"/>
<comment type="caution">
    <text evidence="2">The sequence shown here is derived from an EMBL/GenBank/DDBJ whole genome shotgun (WGS) entry which is preliminary data.</text>
</comment>
<dbReference type="Proteomes" id="UP001160152">
    <property type="component" value="Unassembled WGS sequence"/>
</dbReference>
<organism evidence="2 3">
    <name type="scientific">Pseudomonas juntendi</name>
    <dbReference type="NCBI Taxonomy" id="2666183"/>
    <lineage>
        <taxon>Bacteria</taxon>
        <taxon>Pseudomonadati</taxon>
        <taxon>Pseudomonadota</taxon>
        <taxon>Gammaproteobacteria</taxon>
        <taxon>Pseudomonadales</taxon>
        <taxon>Pseudomonadaceae</taxon>
        <taxon>Pseudomonas</taxon>
    </lineage>
</organism>